<feature type="transmembrane region" description="Helical" evidence="7">
    <location>
        <begin position="197"/>
        <end position="216"/>
    </location>
</feature>
<feature type="transmembrane region" description="Helical" evidence="7">
    <location>
        <begin position="309"/>
        <end position="328"/>
    </location>
</feature>
<comment type="similarity">
    <text evidence="2">Belongs to the EccD/Snm4 family.</text>
</comment>
<feature type="transmembrane region" description="Helical" evidence="7">
    <location>
        <begin position="334"/>
        <end position="354"/>
    </location>
</feature>
<dbReference type="GO" id="GO:0005886">
    <property type="term" value="C:plasma membrane"/>
    <property type="evidence" value="ECO:0007669"/>
    <property type="project" value="UniProtKB-SubCell"/>
</dbReference>
<evidence type="ECO:0000256" key="4">
    <source>
        <dbReference type="ARBA" id="ARBA00022692"/>
    </source>
</evidence>
<feature type="transmembrane region" description="Helical" evidence="7">
    <location>
        <begin position="420"/>
        <end position="446"/>
    </location>
</feature>
<keyword evidence="10" id="KW-1185">Reference proteome</keyword>
<evidence type="ECO:0000313" key="10">
    <source>
        <dbReference type="Proteomes" id="UP000583800"/>
    </source>
</evidence>
<organism evidence="9 10">
    <name type="scientific">Nonomuraea muscovyensis</name>
    <dbReference type="NCBI Taxonomy" id="1124761"/>
    <lineage>
        <taxon>Bacteria</taxon>
        <taxon>Bacillati</taxon>
        <taxon>Actinomycetota</taxon>
        <taxon>Actinomycetes</taxon>
        <taxon>Streptosporangiales</taxon>
        <taxon>Streptosporangiaceae</taxon>
        <taxon>Nonomuraea</taxon>
    </lineage>
</organism>
<dbReference type="RefSeq" id="WP_312892058.1">
    <property type="nucleotide sequence ID" value="NZ_JACHJB010000003.1"/>
</dbReference>
<dbReference type="InterPro" id="IPR044049">
    <property type="entry name" value="EccD_transm"/>
</dbReference>
<dbReference type="InterPro" id="IPR024962">
    <property type="entry name" value="YukD-like"/>
</dbReference>
<keyword evidence="6 7" id="KW-0472">Membrane</keyword>
<feature type="transmembrane region" description="Helical" evidence="7">
    <location>
        <begin position="168"/>
        <end position="191"/>
    </location>
</feature>
<dbReference type="InterPro" id="IPR006707">
    <property type="entry name" value="T7SS_EccD"/>
</dbReference>
<reference evidence="9 10" key="1">
    <citation type="submission" date="2020-08" db="EMBL/GenBank/DDBJ databases">
        <title>Sequencing the genomes of 1000 actinobacteria strains.</title>
        <authorList>
            <person name="Klenk H.-P."/>
        </authorList>
    </citation>
    <scope>NUCLEOTIDE SEQUENCE [LARGE SCALE GENOMIC DNA]</scope>
    <source>
        <strain evidence="9 10">DSM 45913</strain>
    </source>
</reference>
<feature type="transmembrane region" description="Helical" evidence="7">
    <location>
        <begin position="250"/>
        <end position="270"/>
    </location>
</feature>
<keyword evidence="3" id="KW-1003">Cell membrane</keyword>
<evidence type="ECO:0000256" key="5">
    <source>
        <dbReference type="ARBA" id="ARBA00022989"/>
    </source>
</evidence>
<evidence type="ECO:0000256" key="2">
    <source>
        <dbReference type="ARBA" id="ARBA00006162"/>
    </source>
</evidence>
<feature type="transmembrane region" description="Helical" evidence="7">
    <location>
        <begin position="111"/>
        <end position="130"/>
    </location>
</feature>
<dbReference type="Pfam" id="PF19053">
    <property type="entry name" value="EccD"/>
    <property type="match status" value="1"/>
</dbReference>
<feature type="domain" description="EccD-like transmembrane" evidence="8">
    <location>
        <begin position="108"/>
        <end position="449"/>
    </location>
</feature>
<feature type="transmembrane region" description="Helical" evidence="7">
    <location>
        <begin position="136"/>
        <end position="156"/>
    </location>
</feature>
<dbReference type="EMBL" id="JACHJB010000003">
    <property type="protein sequence ID" value="MBB6350658.1"/>
    <property type="molecule type" value="Genomic_DNA"/>
</dbReference>
<dbReference type="NCBIfam" id="TIGR03920">
    <property type="entry name" value="T7SS_EccD"/>
    <property type="match status" value="1"/>
</dbReference>
<name>A0A7X0F093_9ACTN</name>
<feature type="transmembrane region" description="Helical" evidence="7">
    <location>
        <begin position="223"/>
        <end position="244"/>
    </location>
</feature>
<protein>
    <submittedName>
        <fullName evidence="9">Type VII secretion integral membrane protein EccD</fullName>
    </submittedName>
</protein>
<accession>A0A7X0F093</accession>
<dbReference type="PIRSF" id="PIRSF017804">
    <property type="entry name" value="Secretion_EccD1"/>
    <property type="match status" value="1"/>
</dbReference>
<feature type="transmembrane region" description="Helical" evidence="7">
    <location>
        <begin position="361"/>
        <end position="379"/>
    </location>
</feature>
<feature type="transmembrane region" description="Helical" evidence="7">
    <location>
        <begin position="385"/>
        <end position="408"/>
    </location>
</feature>
<evidence type="ECO:0000256" key="1">
    <source>
        <dbReference type="ARBA" id="ARBA00004651"/>
    </source>
</evidence>
<dbReference type="AlphaFoldDB" id="A0A7X0F093"/>
<sequence>MTIVAPRKRVDLALPVDIPLPHVMPGLLRAVDEIGGDNAAGPGWVLQRLGGAPFDLGQSLASLGVLDGEVLYLRPREAAMPPALYDDVADLVATGVQERAGTWEGKHSRRLGLGAASVLLWVGPPILFLAGPPWTVTAIVAGALAVLLVATGAIMSRAVADSSAGVPVGYAALPYAFLAGLLAPTSAAGLFTLGSPHLLAALACTALIATFAGALISDGVVGFLGTAIASVAGAISAAVVMIFGLPEAGVAAMTATILLAFSPLIPTLSFRIARLPLPSMPTNAEELRNENQLLDAPEIKDRTVQARNYVTGMVAGLALVAGGTQFFLALDGHWLARVAAVILSLTIIMRARVFAGVGQRLWLVLSGVAGLATLAISMGSGQGSVMGAVLVIGLLWAALIAMGMGVWLPSGKPSPFWGRAGDILELILIAAMFPLALGVLEVYTWVRGLSG</sequence>
<dbReference type="Gene3D" id="3.10.20.90">
    <property type="entry name" value="Phosphatidylinositol 3-kinase Catalytic Subunit, Chain A, domain 1"/>
    <property type="match status" value="1"/>
</dbReference>
<evidence type="ECO:0000256" key="6">
    <source>
        <dbReference type="ARBA" id="ARBA00023136"/>
    </source>
</evidence>
<comment type="subcellular location">
    <subcellularLocation>
        <location evidence="1">Cell membrane</location>
        <topology evidence="1">Multi-pass membrane protein</topology>
    </subcellularLocation>
</comment>
<evidence type="ECO:0000256" key="7">
    <source>
        <dbReference type="SAM" id="Phobius"/>
    </source>
</evidence>
<proteinExistence type="inferred from homology"/>
<dbReference type="Pfam" id="PF08817">
    <property type="entry name" value="YukD"/>
    <property type="match status" value="1"/>
</dbReference>
<keyword evidence="5 7" id="KW-1133">Transmembrane helix</keyword>
<dbReference type="Proteomes" id="UP000583800">
    <property type="component" value="Unassembled WGS sequence"/>
</dbReference>
<comment type="caution">
    <text evidence="9">The sequence shown here is derived from an EMBL/GenBank/DDBJ whole genome shotgun (WGS) entry which is preliminary data.</text>
</comment>
<gene>
    <name evidence="9" type="ORF">FHU36_007230</name>
</gene>
<evidence type="ECO:0000256" key="3">
    <source>
        <dbReference type="ARBA" id="ARBA00022475"/>
    </source>
</evidence>
<evidence type="ECO:0000259" key="8">
    <source>
        <dbReference type="Pfam" id="PF19053"/>
    </source>
</evidence>
<keyword evidence="4 7" id="KW-0812">Transmembrane</keyword>
<evidence type="ECO:0000313" key="9">
    <source>
        <dbReference type="EMBL" id="MBB6350658.1"/>
    </source>
</evidence>